<evidence type="ECO:0000313" key="7">
    <source>
        <dbReference type="EMBL" id="EFH85763.1"/>
    </source>
</evidence>
<dbReference type="InterPro" id="IPR036866">
    <property type="entry name" value="RibonucZ/Hydroxyglut_hydro"/>
</dbReference>
<keyword evidence="8" id="KW-1185">Reference proteome</keyword>
<accession>D6TQB5</accession>
<evidence type="ECO:0000256" key="2">
    <source>
        <dbReference type="ARBA" id="ARBA00007749"/>
    </source>
</evidence>
<comment type="similarity">
    <text evidence="2">Belongs to the metallo-beta-lactamase superfamily.</text>
</comment>
<evidence type="ECO:0000313" key="8">
    <source>
        <dbReference type="Proteomes" id="UP000004508"/>
    </source>
</evidence>
<comment type="cofactor">
    <cofactor evidence="1">
        <name>Zn(2+)</name>
        <dbReference type="ChEBI" id="CHEBI:29105"/>
    </cofactor>
</comment>
<evidence type="ECO:0000256" key="3">
    <source>
        <dbReference type="ARBA" id="ARBA00022723"/>
    </source>
</evidence>
<dbReference type="RefSeq" id="WP_007909493.1">
    <property type="nucleotide sequence ID" value="NZ_ADVG01000002.1"/>
</dbReference>
<evidence type="ECO:0000256" key="4">
    <source>
        <dbReference type="ARBA" id="ARBA00022801"/>
    </source>
</evidence>
<dbReference type="Proteomes" id="UP000004508">
    <property type="component" value="Unassembled WGS sequence"/>
</dbReference>
<keyword evidence="5" id="KW-0862">Zinc</keyword>
<dbReference type="AlphaFoldDB" id="D6TQB5"/>
<proteinExistence type="inferred from homology"/>
<organism evidence="7 8">
    <name type="scientific">Ktedonobacter racemifer DSM 44963</name>
    <dbReference type="NCBI Taxonomy" id="485913"/>
    <lineage>
        <taxon>Bacteria</taxon>
        <taxon>Bacillati</taxon>
        <taxon>Chloroflexota</taxon>
        <taxon>Ktedonobacteria</taxon>
        <taxon>Ktedonobacterales</taxon>
        <taxon>Ktedonobacteraceae</taxon>
        <taxon>Ktedonobacter</taxon>
    </lineage>
</organism>
<dbReference type="CDD" id="cd07729">
    <property type="entry name" value="AHL_lactonase_MBL-fold"/>
    <property type="match status" value="1"/>
</dbReference>
<evidence type="ECO:0000256" key="1">
    <source>
        <dbReference type="ARBA" id="ARBA00001947"/>
    </source>
</evidence>
<protein>
    <recommendedName>
        <fullName evidence="6">Metallo-beta-lactamase domain-containing protein</fullName>
    </recommendedName>
</protein>
<dbReference type="PANTHER" id="PTHR42978">
    <property type="entry name" value="QUORUM-QUENCHING LACTONASE YTNP-RELATED-RELATED"/>
    <property type="match status" value="1"/>
</dbReference>
<evidence type="ECO:0000256" key="5">
    <source>
        <dbReference type="ARBA" id="ARBA00022833"/>
    </source>
</evidence>
<dbReference type="Gene3D" id="3.60.15.10">
    <property type="entry name" value="Ribonuclease Z/Hydroxyacylglutathione hydrolase-like"/>
    <property type="match status" value="1"/>
</dbReference>
<sequence>MRIHAIQTGTVAIKKRQMSGQGNGFLRFVNTMLDTNWAEPLPIYAWVIEHPEGIIVVDTGETARATEPGYFPWWHPYFKSVREWVRPEEEIGPQLRALGIAPNDVRWVLLTHFHTDHAGGLHHFPRSKILVSQTEYQAALGFRGQRSGYLPQHWPTWFKPTLIDFAPRPFGPFTHSSPLTQADDVQLVFTPGHTVGHYSVVVQEEDHALFFAADASYTQQLMLDQVVDGVTLNMAQYQETARQVLAYLQSVPTVYLPAHDPESAQRLAARAVAVPGERLIHAS</sequence>
<dbReference type="PANTHER" id="PTHR42978:SF7">
    <property type="entry name" value="METALLO-HYDROLASE RV2300C-RELATED"/>
    <property type="match status" value="1"/>
</dbReference>
<feature type="domain" description="Metallo-beta-lactamase" evidence="6">
    <location>
        <begin position="42"/>
        <end position="259"/>
    </location>
</feature>
<dbReference type="eggNOG" id="COG0491">
    <property type="taxonomic scope" value="Bacteria"/>
</dbReference>
<dbReference type="InterPro" id="IPR001279">
    <property type="entry name" value="Metallo-B-lactamas"/>
</dbReference>
<dbReference type="SMART" id="SM00849">
    <property type="entry name" value="Lactamase_B"/>
    <property type="match status" value="1"/>
</dbReference>
<dbReference type="EMBL" id="ADVG01000002">
    <property type="protein sequence ID" value="EFH85763.1"/>
    <property type="molecule type" value="Genomic_DNA"/>
</dbReference>
<gene>
    <name evidence="7" type="ORF">Krac_6999</name>
</gene>
<dbReference type="InterPro" id="IPR051013">
    <property type="entry name" value="MBL_superfamily_lactonases"/>
</dbReference>
<dbReference type="STRING" id="485913.Krac_6999"/>
<evidence type="ECO:0000259" key="6">
    <source>
        <dbReference type="SMART" id="SM00849"/>
    </source>
</evidence>
<dbReference type="InParanoid" id="D6TQB5"/>
<comment type="caution">
    <text evidence="7">The sequence shown here is derived from an EMBL/GenBank/DDBJ whole genome shotgun (WGS) entry which is preliminary data.</text>
</comment>
<keyword evidence="4" id="KW-0378">Hydrolase</keyword>
<name>D6TQB5_KTERA</name>
<dbReference type="GO" id="GO:0016787">
    <property type="term" value="F:hydrolase activity"/>
    <property type="evidence" value="ECO:0007669"/>
    <property type="project" value="UniProtKB-KW"/>
</dbReference>
<dbReference type="Pfam" id="PF00753">
    <property type="entry name" value="Lactamase_B"/>
    <property type="match status" value="1"/>
</dbReference>
<dbReference type="SUPFAM" id="SSF56281">
    <property type="entry name" value="Metallo-hydrolase/oxidoreductase"/>
    <property type="match status" value="1"/>
</dbReference>
<reference evidence="7 8" key="1">
    <citation type="journal article" date="2011" name="Stand. Genomic Sci.">
        <title>Non-contiguous finished genome sequence and contextual data of the filamentous soil bacterium Ktedonobacter racemifer type strain (SOSP1-21).</title>
        <authorList>
            <person name="Chang Y.J."/>
            <person name="Land M."/>
            <person name="Hauser L."/>
            <person name="Chertkov O."/>
            <person name="Del Rio T.G."/>
            <person name="Nolan M."/>
            <person name="Copeland A."/>
            <person name="Tice H."/>
            <person name="Cheng J.F."/>
            <person name="Lucas S."/>
            <person name="Han C."/>
            <person name="Goodwin L."/>
            <person name="Pitluck S."/>
            <person name="Ivanova N."/>
            <person name="Ovchinikova G."/>
            <person name="Pati A."/>
            <person name="Chen A."/>
            <person name="Palaniappan K."/>
            <person name="Mavromatis K."/>
            <person name="Liolios K."/>
            <person name="Brettin T."/>
            <person name="Fiebig A."/>
            <person name="Rohde M."/>
            <person name="Abt B."/>
            <person name="Goker M."/>
            <person name="Detter J.C."/>
            <person name="Woyke T."/>
            <person name="Bristow J."/>
            <person name="Eisen J.A."/>
            <person name="Markowitz V."/>
            <person name="Hugenholtz P."/>
            <person name="Kyrpides N.C."/>
            <person name="Klenk H.P."/>
            <person name="Lapidus A."/>
        </authorList>
    </citation>
    <scope>NUCLEOTIDE SEQUENCE [LARGE SCALE GENOMIC DNA]</scope>
    <source>
        <strain evidence="8">DSM 44963</strain>
    </source>
</reference>
<keyword evidence="3" id="KW-0479">Metal-binding</keyword>
<dbReference type="OrthoDB" id="333278at2"/>
<dbReference type="GO" id="GO:0046872">
    <property type="term" value="F:metal ion binding"/>
    <property type="evidence" value="ECO:0007669"/>
    <property type="project" value="UniProtKB-KW"/>
</dbReference>